<feature type="transmembrane region" description="Helical" evidence="2">
    <location>
        <begin position="685"/>
        <end position="709"/>
    </location>
</feature>
<keyword evidence="2" id="KW-1133">Transmembrane helix</keyword>
<dbReference type="AlphaFoldDB" id="A0A644UND2"/>
<accession>A0A644UND2</accession>
<dbReference type="SUPFAM" id="SSF50998">
    <property type="entry name" value="Quinoprotein alcohol dehydrogenase-like"/>
    <property type="match status" value="1"/>
</dbReference>
<reference evidence="3" key="1">
    <citation type="submission" date="2019-08" db="EMBL/GenBank/DDBJ databases">
        <authorList>
            <person name="Kucharzyk K."/>
            <person name="Murdoch R.W."/>
            <person name="Higgins S."/>
            <person name="Loffler F."/>
        </authorList>
    </citation>
    <scope>NUCLEOTIDE SEQUENCE</scope>
</reference>
<feature type="coiled-coil region" evidence="1">
    <location>
        <begin position="719"/>
        <end position="765"/>
    </location>
</feature>
<dbReference type="InterPro" id="IPR011047">
    <property type="entry name" value="Quinoprotein_ADH-like_sf"/>
</dbReference>
<dbReference type="SUPFAM" id="SSF46894">
    <property type="entry name" value="C-terminal effector domain of the bipartite response regulators"/>
    <property type="match status" value="1"/>
</dbReference>
<dbReference type="InterPro" id="IPR016032">
    <property type="entry name" value="Sig_transdc_resp-reg_C-effctor"/>
</dbReference>
<evidence type="ECO:0008006" key="4">
    <source>
        <dbReference type="Google" id="ProtNLM"/>
    </source>
</evidence>
<gene>
    <name evidence="3" type="ORF">SDC9_26477</name>
</gene>
<dbReference type="InterPro" id="IPR015943">
    <property type="entry name" value="WD40/YVTN_repeat-like_dom_sf"/>
</dbReference>
<keyword evidence="1" id="KW-0175">Coiled coil</keyword>
<dbReference type="GO" id="GO:0006355">
    <property type="term" value="P:regulation of DNA-templated transcription"/>
    <property type="evidence" value="ECO:0007669"/>
    <property type="project" value="InterPro"/>
</dbReference>
<evidence type="ECO:0000256" key="2">
    <source>
        <dbReference type="SAM" id="Phobius"/>
    </source>
</evidence>
<dbReference type="GO" id="GO:0003677">
    <property type="term" value="F:DNA binding"/>
    <property type="evidence" value="ECO:0007669"/>
    <property type="project" value="InterPro"/>
</dbReference>
<name>A0A644UND2_9ZZZZ</name>
<protein>
    <recommendedName>
        <fullName evidence="4">HTH luxR-type domain-containing protein</fullName>
    </recommendedName>
</protein>
<keyword evidence="2" id="KW-0812">Transmembrane</keyword>
<proteinExistence type="predicted"/>
<comment type="caution">
    <text evidence="3">The sequence shown here is derived from an EMBL/GenBank/DDBJ whole genome shotgun (WGS) entry which is preliminary data.</text>
</comment>
<organism evidence="3">
    <name type="scientific">bioreactor metagenome</name>
    <dbReference type="NCBI Taxonomy" id="1076179"/>
    <lineage>
        <taxon>unclassified sequences</taxon>
        <taxon>metagenomes</taxon>
        <taxon>ecological metagenomes</taxon>
    </lineage>
</organism>
<sequence>MKTRFTVLFALISFSLATFAQPVPEKGVPLLQSFTPSQYLHKGKIWDIGSAPNGIVYMAADKGLLEFDGKTWNSFTGSDGFTRSLLVDNDSTIYTGSDLDFGVWKRNKYQVFEYTSLYPFRDDNAGINEEFWDVFKLNDNVLFASSQNIYIYKNQHFTKISAPTKFTGSFSVNDSLYFADEKAGLYRMDGLSLKQVVNFPAGAEFEIAGIYRHPQGIVLVTRNSGLVLFSSGKLSFLNNAVSQHLKTAKVFSFTPVGDQYLAFGTILKGLYITDINGRIIHQINRNKGLPNNTILSLHYSPVGKLWMGMDYGVAAIDLHQRFTTFYDFRGDFGSGSAALICDGIFFLGTNQGLYQSAWDDLNNDSEYNRFQLVPGSEGQVWCLEEIDNSVLLGHDKGLFILNGNSIQNISDEPGVWTIVPYKDYLLTGNYNGISIFRKAGNTWIFLKKMALILGSCNQLIVEKDNILWVNIPNFGVIRAVLDDDLYPSERLILKDKEFEGADPFLKKSDSGVLLVTDRFQYTFSAAERKFVNKVNAGSQPEIEGLIKGPHRSAVIHQDYAFFPVYNGFALKYLQSGNEPAGHVYTLCVRKIEASGRNHDKTNFYPGASIPFRQNSLKIECIVPNQDKVLYQYRLDKSGKWSSWDLNNTFELFNLKRGKHTLFVRASVNNGMLQTLEIPFRIEAPWYFSWIAYLIYFITAVLLIYGLLTLQKLSLKKHRKQHLIKEQRSLREQAEKHRQEVMTLEQEMLQAEYNKLKQQLKAKTVELACKAKVDDEKNRMLLSLKEKFERVQKEPALAQMTFKEINRILDSFLNKEVNTFEIQIDELHQEFYKKLKDSYPGLSNHDLRLCAYLKIGLNSREIADILNILPSSAFISRSRLRKKLNIGADEDLYGFLNSI</sequence>
<dbReference type="EMBL" id="VSSQ01000139">
    <property type="protein sequence ID" value="MPL80576.1"/>
    <property type="molecule type" value="Genomic_DNA"/>
</dbReference>
<keyword evidence="2" id="KW-0472">Membrane</keyword>
<evidence type="ECO:0000256" key="1">
    <source>
        <dbReference type="SAM" id="Coils"/>
    </source>
</evidence>
<dbReference type="Gene3D" id="2.130.10.10">
    <property type="entry name" value="YVTN repeat-like/Quinoprotein amine dehydrogenase"/>
    <property type="match status" value="2"/>
</dbReference>
<dbReference type="Gene3D" id="2.60.40.10">
    <property type="entry name" value="Immunoglobulins"/>
    <property type="match status" value="1"/>
</dbReference>
<dbReference type="InterPro" id="IPR013783">
    <property type="entry name" value="Ig-like_fold"/>
</dbReference>
<evidence type="ECO:0000313" key="3">
    <source>
        <dbReference type="EMBL" id="MPL80576.1"/>
    </source>
</evidence>
<dbReference type="SUPFAM" id="SSF63829">
    <property type="entry name" value="Calcium-dependent phosphotriesterase"/>
    <property type="match status" value="1"/>
</dbReference>